<dbReference type="InterPro" id="IPR036388">
    <property type="entry name" value="WH-like_DNA-bd_sf"/>
</dbReference>
<dbReference type="EMBL" id="OBEJ01000001">
    <property type="protein sequence ID" value="SNZ06092.1"/>
    <property type="molecule type" value="Genomic_DNA"/>
</dbReference>
<reference evidence="2 3" key="1">
    <citation type="submission" date="2017-09" db="EMBL/GenBank/DDBJ databases">
        <authorList>
            <person name="Ehlers B."/>
            <person name="Leendertz F.H."/>
        </authorList>
    </citation>
    <scope>NUCLEOTIDE SEQUENCE [LARGE SCALE GENOMIC DNA]</scope>
    <source>
        <strain evidence="2 3">DSM 27208</strain>
    </source>
</reference>
<keyword evidence="3" id="KW-1185">Reference proteome</keyword>
<sequence>MTDDTTADRPSTDSDRAAFLEGDAHYCDLCSTPFETLGELADHDCSPTVAPDGGIIKITRTDLTGFQRDLLEAIASVEQSQDEPPYGLEIKNHIEDEYGEEIHHGRLYPNLDELVEIGLVEKGMLDQRTNSYELTARGRKVLRDLAAALNEVLEA</sequence>
<organism evidence="2 3">
    <name type="scientific">Natronoarchaeum philippinense</name>
    <dbReference type="NCBI Taxonomy" id="558529"/>
    <lineage>
        <taxon>Archaea</taxon>
        <taxon>Methanobacteriati</taxon>
        <taxon>Methanobacteriota</taxon>
        <taxon>Stenosarchaea group</taxon>
        <taxon>Halobacteria</taxon>
        <taxon>Halobacteriales</taxon>
        <taxon>Natronoarchaeaceae</taxon>
    </lineage>
</organism>
<evidence type="ECO:0000259" key="1">
    <source>
        <dbReference type="Pfam" id="PF03551"/>
    </source>
</evidence>
<evidence type="ECO:0000313" key="3">
    <source>
        <dbReference type="Proteomes" id="UP000219453"/>
    </source>
</evidence>
<dbReference type="InterPro" id="IPR005149">
    <property type="entry name" value="Tscrpt_reg_PadR_N"/>
</dbReference>
<proteinExistence type="predicted"/>
<dbReference type="AlphaFoldDB" id="A0A285N9D0"/>
<dbReference type="SUPFAM" id="SSF46785">
    <property type="entry name" value="Winged helix' DNA-binding domain"/>
    <property type="match status" value="1"/>
</dbReference>
<gene>
    <name evidence="2" type="ORF">SAMN06269185_1044</name>
</gene>
<protein>
    <submittedName>
        <fullName evidence="2">Transcriptional regulator PadR-like family protein</fullName>
    </submittedName>
</protein>
<name>A0A285N9D0_NATPI</name>
<evidence type="ECO:0000313" key="2">
    <source>
        <dbReference type="EMBL" id="SNZ06092.1"/>
    </source>
</evidence>
<feature type="domain" description="Transcription regulator PadR N-terminal" evidence="1">
    <location>
        <begin position="82"/>
        <end position="143"/>
    </location>
</feature>
<dbReference type="Pfam" id="PF03551">
    <property type="entry name" value="PadR"/>
    <property type="match status" value="1"/>
</dbReference>
<dbReference type="Proteomes" id="UP000219453">
    <property type="component" value="Unassembled WGS sequence"/>
</dbReference>
<dbReference type="Gene3D" id="1.10.10.10">
    <property type="entry name" value="Winged helix-like DNA-binding domain superfamily/Winged helix DNA-binding domain"/>
    <property type="match status" value="1"/>
</dbReference>
<accession>A0A285N9D0</accession>
<dbReference type="InterPro" id="IPR036390">
    <property type="entry name" value="WH_DNA-bd_sf"/>
</dbReference>